<sequence length="250" mass="25937">MKGQAVLVTGGAKRLGAIIARRLAANGARVVLHYGSSKREANALAEEIGAAGVVQGDLADAHAIPDLFDRARGVAGMPIAGIVNSASAFDYDAPPDLDPNLLAKLYAIGHSAPVLLASALARQADLGDGAVVNLLDQKVANLNPDFFSYTGGKVALAGATGMLSQALGPRIRVNAVAPGITLPSGDQSDEEFRAVASENVLRRPVDPQDVAGAVAFLLGARGLHGQIVYVDGGQRLMPRDRDVMFERDRA</sequence>
<dbReference type="PANTHER" id="PTHR43639:SF1">
    <property type="entry name" value="SHORT-CHAIN DEHYDROGENASE_REDUCTASE FAMILY PROTEIN"/>
    <property type="match status" value="1"/>
</dbReference>
<reference evidence="4" key="1">
    <citation type="submission" date="2020-09" db="EMBL/GenBank/DDBJ databases">
        <title>Sphingomonas sp., a new species isolated from pork steak.</title>
        <authorList>
            <person name="Heidler von Heilborn D."/>
        </authorList>
    </citation>
    <scope>NUCLEOTIDE SEQUENCE [LARGE SCALE GENOMIC DNA]</scope>
</reference>
<dbReference type="AlphaFoldDB" id="A0A974S338"/>
<dbReference type="InterPro" id="IPR036291">
    <property type="entry name" value="NAD(P)-bd_dom_sf"/>
</dbReference>
<name>A0A974S338_9SPHN</name>
<evidence type="ECO:0000313" key="4">
    <source>
        <dbReference type="Proteomes" id="UP000595894"/>
    </source>
</evidence>
<accession>A0A974S338</accession>
<keyword evidence="2" id="KW-0560">Oxidoreductase</keyword>
<dbReference type="Pfam" id="PF13561">
    <property type="entry name" value="adh_short_C2"/>
    <property type="match status" value="1"/>
</dbReference>
<dbReference type="EMBL" id="CP061035">
    <property type="protein sequence ID" value="QQV76119.1"/>
    <property type="molecule type" value="Genomic_DNA"/>
</dbReference>
<dbReference type="RefSeq" id="WP_202091021.1">
    <property type="nucleotide sequence ID" value="NZ_CP061035.1"/>
</dbReference>
<protein>
    <submittedName>
        <fullName evidence="3">SDR family oxidoreductase</fullName>
    </submittedName>
</protein>
<dbReference type="GO" id="GO:0016491">
    <property type="term" value="F:oxidoreductase activity"/>
    <property type="evidence" value="ECO:0007669"/>
    <property type="project" value="UniProtKB-KW"/>
</dbReference>
<dbReference type="PANTHER" id="PTHR43639">
    <property type="entry name" value="OXIDOREDUCTASE, SHORT-CHAIN DEHYDROGENASE/REDUCTASE FAMILY (AFU_ORTHOLOGUE AFUA_5G02870)"/>
    <property type="match status" value="1"/>
</dbReference>
<keyword evidence="4" id="KW-1185">Reference proteome</keyword>
<dbReference type="InterPro" id="IPR002347">
    <property type="entry name" value="SDR_fam"/>
</dbReference>
<organism evidence="3 4">
    <name type="scientific">Sphingomonas aliaeris</name>
    <dbReference type="NCBI Taxonomy" id="2759526"/>
    <lineage>
        <taxon>Bacteria</taxon>
        <taxon>Pseudomonadati</taxon>
        <taxon>Pseudomonadota</taxon>
        <taxon>Alphaproteobacteria</taxon>
        <taxon>Sphingomonadales</taxon>
        <taxon>Sphingomonadaceae</taxon>
        <taxon>Sphingomonas</taxon>
    </lineage>
</organism>
<comment type="similarity">
    <text evidence="1">Belongs to the short-chain dehydrogenases/reductases (SDR) family.</text>
</comment>
<dbReference type="PRINTS" id="PR00081">
    <property type="entry name" value="GDHRDH"/>
</dbReference>
<evidence type="ECO:0000313" key="3">
    <source>
        <dbReference type="EMBL" id="QQV76119.1"/>
    </source>
</evidence>
<gene>
    <name evidence="3" type="ORF">H5J25_11270</name>
</gene>
<dbReference type="SUPFAM" id="SSF51735">
    <property type="entry name" value="NAD(P)-binding Rossmann-fold domains"/>
    <property type="match status" value="1"/>
</dbReference>
<evidence type="ECO:0000256" key="2">
    <source>
        <dbReference type="ARBA" id="ARBA00023002"/>
    </source>
</evidence>
<evidence type="ECO:0000256" key="1">
    <source>
        <dbReference type="ARBA" id="ARBA00006484"/>
    </source>
</evidence>
<dbReference type="Gene3D" id="3.40.50.720">
    <property type="entry name" value="NAD(P)-binding Rossmann-like Domain"/>
    <property type="match status" value="1"/>
</dbReference>
<proteinExistence type="inferred from homology"/>
<dbReference type="Proteomes" id="UP000595894">
    <property type="component" value="Chromosome"/>
</dbReference>
<dbReference type="KEGG" id="sari:H5J25_11270"/>